<dbReference type="GO" id="GO:0005634">
    <property type="term" value="C:nucleus"/>
    <property type="evidence" value="ECO:0007669"/>
    <property type="project" value="EnsemblPlants"/>
</dbReference>
<accession>A0A4P1RNH1</accession>
<evidence type="ECO:0000313" key="3">
    <source>
        <dbReference type="Proteomes" id="UP000188354"/>
    </source>
</evidence>
<dbReference type="PROSITE" id="PS50076">
    <property type="entry name" value="DNAJ_2"/>
    <property type="match status" value="1"/>
</dbReference>
<organism evidence="2 3">
    <name type="scientific">Lupinus angustifolius</name>
    <name type="common">Narrow-leaved blue lupine</name>
    <dbReference type="NCBI Taxonomy" id="3871"/>
    <lineage>
        <taxon>Eukaryota</taxon>
        <taxon>Viridiplantae</taxon>
        <taxon>Streptophyta</taxon>
        <taxon>Embryophyta</taxon>
        <taxon>Tracheophyta</taxon>
        <taxon>Spermatophyta</taxon>
        <taxon>Magnoliopsida</taxon>
        <taxon>eudicotyledons</taxon>
        <taxon>Gunneridae</taxon>
        <taxon>Pentapetalae</taxon>
        <taxon>rosids</taxon>
        <taxon>fabids</taxon>
        <taxon>Fabales</taxon>
        <taxon>Fabaceae</taxon>
        <taxon>Papilionoideae</taxon>
        <taxon>50 kb inversion clade</taxon>
        <taxon>genistoids sensu lato</taxon>
        <taxon>core genistoids</taxon>
        <taxon>Genisteae</taxon>
        <taxon>Lupinus</taxon>
    </lineage>
</organism>
<name>A0A4P1RNH1_LUPAN</name>
<dbReference type="AlphaFoldDB" id="A0A4P1RNH1"/>
<dbReference type="PANTHER" id="PTHR45090">
    <property type="entry name" value="CHAPERONE PROTEIN DNAJ 20 CHLOROPLASTIC"/>
    <property type="match status" value="1"/>
</dbReference>
<dbReference type="GO" id="GO:0010322">
    <property type="term" value="P:regulation of isopentenyl diphosphate biosynthetic process, methylerythritol 4-phosphate pathway"/>
    <property type="evidence" value="ECO:0007669"/>
    <property type="project" value="EnsemblPlants"/>
</dbReference>
<gene>
    <name evidence="2" type="ORF">TanjilG_33030</name>
</gene>
<dbReference type="Proteomes" id="UP000188354">
    <property type="component" value="Chromosome LG03"/>
</dbReference>
<dbReference type="Pfam" id="PF00226">
    <property type="entry name" value="DnaJ"/>
    <property type="match status" value="1"/>
</dbReference>
<dbReference type="SUPFAM" id="SSF46565">
    <property type="entry name" value="Chaperone J-domain"/>
    <property type="match status" value="1"/>
</dbReference>
<protein>
    <recommendedName>
        <fullName evidence="1">J domain-containing protein</fullName>
    </recommendedName>
</protein>
<dbReference type="GO" id="GO:0006457">
    <property type="term" value="P:protein folding"/>
    <property type="evidence" value="ECO:0007669"/>
    <property type="project" value="EnsemblPlants"/>
</dbReference>
<evidence type="ECO:0000259" key="1">
    <source>
        <dbReference type="PROSITE" id="PS50076"/>
    </source>
</evidence>
<keyword evidence="3" id="KW-1185">Reference proteome</keyword>
<dbReference type="InterPro" id="IPR053232">
    <property type="entry name" value="DnaJ_C/III_chloroplastic"/>
</dbReference>
<dbReference type="Gramene" id="OIW14688">
    <property type="protein sequence ID" value="OIW14688"/>
    <property type="gene ID" value="TanjilG_33030"/>
</dbReference>
<dbReference type="OrthoDB" id="1410384at2759"/>
<dbReference type="InterPro" id="IPR036869">
    <property type="entry name" value="J_dom_sf"/>
</dbReference>
<dbReference type="SMART" id="SM00271">
    <property type="entry name" value="DnaJ"/>
    <property type="match status" value="1"/>
</dbReference>
<dbReference type="KEGG" id="lang:109344106"/>
<reference evidence="2 3" key="1">
    <citation type="journal article" date="2017" name="Plant Biotechnol. J.">
        <title>A comprehensive draft genome sequence for lupin (Lupinus angustifolius), an emerging health food: insights into plant-microbe interactions and legume evolution.</title>
        <authorList>
            <person name="Hane J.K."/>
            <person name="Ming Y."/>
            <person name="Kamphuis L.G."/>
            <person name="Nelson M.N."/>
            <person name="Garg G."/>
            <person name="Atkins C.A."/>
            <person name="Bayer P.E."/>
            <person name="Bravo A."/>
            <person name="Bringans S."/>
            <person name="Cannon S."/>
            <person name="Edwards D."/>
            <person name="Foley R."/>
            <person name="Gao L.L."/>
            <person name="Harrison M.J."/>
            <person name="Huang W."/>
            <person name="Hurgobin B."/>
            <person name="Li S."/>
            <person name="Liu C.W."/>
            <person name="McGrath A."/>
            <person name="Morahan G."/>
            <person name="Murray J."/>
            <person name="Weller J."/>
            <person name="Jian J."/>
            <person name="Singh K.B."/>
        </authorList>
    </citation>
    <scope>NUCLEOTIDE SEQUENCE [LARGE SCALE GENOMIC DNA]</scope>
    <source>
        <strain evidence="3">cv. Tanjil</strain>
        <tissue evidence="2">Whole plant</tissue>
    </source>
</reference>
<dbReference type="InterPro" id="IPR001623">
    <property type="entry name" value="DnaJ_domain"/>
</dbReference>
<proteinExistence type="predicted"/>
<sequence length="202" mass="23445">MHSYNLLHHHHPCVVVLTRRSNCGWFYLGSNNSVKFSTSLKLRGSFSTSLKIRGSSSGSWCENEMSLYSVLGVGETVSCKEVKQAYKKMARKYHPDVSPGDRVEENTKRFIKLKEAYETLSDPITRAVYDTNFAISLNFASSSHYHHHQVSEQKKEWKKGWESQLSKLKRRSECRDRSEENMPWAARMGQNMDVLLDNYYDH</sequence>
<dbReference type="PROSITE" id="PS00636">
    <property type="entry name" value="DNAJ_1"/>
    <property type="match status" value="1"/>
</dbReference>
<dbReference type="PANTHER" id="PTHR45090:SF4">
    <property type="entry name" value="J DOMAIN-CONTAINING PROTEIN"/>
    <property type="match status" value="1"/>
</dbReference>
<dbReference type="STRING" id="3871.A0A4P1RNH1"/>
<dbReference type="GO" id="GO:0009507">
    <property type="term" value="C:chloroplast"/>
    <property type="evidence" value="ECO:0007669"/>
    <property type="project" value="EnsemblPlants"/>
</dbReference>
<dbReference type="Gene3D" id="1.10.287.110">
    <property type="entry name" value="DnaJ domain"/>
    <property type="match status" value="1"/>
</dbReference>
<evidence type="ECO:0000313" key="2">
    <source>
        <dbReference type="EMBL" id="OIW14688.1"/>
    </source>
</evidence>
<dbReference type="CDD" id="cd06257">
    <property type="entry name" value="DnaJ"/>
    <property type="match status" value="1"/>
</dbReference>
<dbReference type="InterPro" id="IPR018253">
    <property type="entry name" value="DnaJ_domain_CS"/>
</dbReference>
<dbReference type="PRINTS" id="PR00625">
    <property type="entry name" value="JDOMAIN"/>
</dbReference>
<dbReference type="EMBL" id="CM007363">
    <property type="protein sequence ID" value="OIW14688.1"/>
    <property type="molecule type" value="Genomic_DNA"/>
</dbReference>
<feature type="domain" description="J" evidence="1">
    <location>
        <begin position="66"/>
        <end position="133"/>
    </location>
</feature>